<evidence type="ECO:0000256" key="7">
    <source>
        <dbReference type="ARBA" id="ARBA00023170"/>
    </source>
</evidence>
<feature type="disulfide bond" evidence="9">
    <location>
        <begin position="22"/>
        <end position="37"/>
    </location>
</feature>
<keyword evidence="10" id="KW-0812">Transmembrane</keyword>
<evidence type="ECO:0000313" key="14">
    <source>
        <dbReference type="Proteomes" id="UP000534930"/>
    </source>
</evidence>
<feature type="transmembrane region" description="Helical" evidence="10">
    <location>
        <begin position="114"/>
        <end position="134"/>
    </location>
</feature>
<dbReference type="Gene3D" id="2.10.50.10">
    <property type="entry name" value="Tumor Necrosis Factor Receptor, subunit A, domain 2"/>
    <property type="match status" value="3"/>
</dbReference>
<feature type="repeat" description="TNFR-Cys" evidence="9">
    <location>
        <begin position="62"/>
        <end position="103"/>
    </location>
</feature>
<dbReference type="CDD" id="cd08315">
    <property type="entry name" value="Death_TRAILR_DR4_DR5"/>
    <property type="match status" value="1"/>
</dbReference>
<feature type="non-terminal residue" evidence="13">
    <location>
        <position position="1"/>
    </location>
</feature>
<dbReference type="PANTHER" id="PTHR46330">
    <property type="entry name" value="TUMOR NECROSIS FACTOR RECEPTOR SUPERFAMILY MEMBER 10B"/>
    <property type="match status" value="1"/>
</dbReference>
<dbReference type="AlphaFoldDB" id="A0A7K9IUP5"/>
<dbReference type="Pfam" id="PF00531">
    <property type="entry name" value="Death"/>
    <property type="match status" value="1"/>
</dbReference>
<organism evidence="13 14">
    <name type="scientific">Myiagra hebetior</name>
    <dbReference type="NCBI Taxonomy" id="381031"/>
    <lineage>
        <taxon>Eukaryota</taxon>
        <taxon>Metazoa</taxon>
        <taxon>Chordata</taxon>
        <taxon>Craniata</taxon>
        <taxon>Vertebrata</taxon>
        <taxon>Euteleostomi</taxon>
        <taxon>Archelosauria</taxon>
        <taxon>Archosauria</taxon>
        <taxon>Dinosauria</taxon>
        <taxon>Saurischia</taxon>
        <taxon>Theropoda</taxon>
        <taxon>Coelurosauria</taxon>
        <taxon>Aves</taxon>
        <taxon>Neognathae</taxon>
        <taxon>Neoaves</taxon>
        <taxon>Telluraves</taxon>
        <taxon>Australaves</taxon>
        <taxon>Passeriformes</taxon>
        <taxon>Corvoidea</taxon>
        <taxon>Monarchidae</taxon>
        <taxon>Myiagra</taxon>
    </lineage>
</organism>
<keyword evidence="6 9" id="KW-1015">Disulfide bond</keyword>
<dbReference type="PROSITE" id="PS00652">
    <property type="entry name" value="TNFR_NGFR_1"/>
    <property type="match status" value="1"/>
</dbReference>
<comment type="caution">
    <text evidence="9">Lacks conserved residue(s) required for the propagation of feature annotation.</text>
</comment>
<dbReference type="EMBL" id="VWZQ01005487">
    <property type="protein sequence ID" value="NXH29005.1"/>
    <property type="molecule type" value="Genomic_DNA"/>
</dbReference>
<evidence type="ECO:0000256" key="8">
    <source>
        <dbReference type="ARBA" id="ARBA00023180"/>
    </source>
</evidence>
<dbReference type="PANTHER" id="PTHR46330:SF17">
    <property type="entry name" value="TUMOR NECROSIS FACTOR RECEPTOR SUPERFAMILY, MEMBER 10B"/>
    <property type="match status" value="1"/>
</dbReference>
<evidence type="ECO:0000259" key="11">
    <source>
        <dbReference type="PROSITE" id="PS50017"/>
    </source>
</evidence>
<keyword evidence="8" id="KW-0325">Glycoprotein</keyword>
<dbReference type="PROSITE" id="PS50017">
    <property type="entry name" value="DEATH_DOMAIN"/>
    <property type="match status" value="1"/>
</dbReference>
<keyword evidence="5 10" id="KW-0472">Membrane</keyword>
<comment type="subcellular location">
    <subcellularLocation>
        <location evidence="1">Membrane</location>
    </subcellularLocation>
</comment>
<dbReference type="InterPro" id="IPR034024">
    <property type="entry name" value="TNFRSF10_N"/>
</dbReference>
<feature type="disulfide bond" evidence="9">
    <location>
        <begin position="63"/>
        <end position="78"/>
    </location>
</feature>
<evidence type="ECO:0000256" key="3">
    <source>
        <dbReference type="ARBA" id="ARBA00022729"/>
    </source>
</evidence>
<dbReference type="GO" id="GO:0005886">
    <property type="term" value="C:plasma membrane"/>
    <property type="evidence" value="ECO:0007669"/>
    <property type="project" value="TreeGrafter"/>
</dbReference>
<feature type="domain" description="TNFR-Cys" evidence="12">
    <location>
        <begin position="62"/>
        <end position="103"/>
    </location>
</feature>
<proteinExistence type="predicted"/>
<dbReference type="InterPro" id="IPR011029">
    <property type="entry name" value="DEATH-like_dom_sf"/>
</dbReference>
<comment type="caution">
    <text evidence="13">The sequence shown here is derived from an EMBL/GenBank/DDBJ whole genome shotgun (WGS) entry which is preliminary data.</text>
</comment>
<dbReference type="PROSITE" id="PS50050">
    <property type="entry name" value="TNFR_NGFR_2"/>
    <property type="match status" value="2"/>
</dbReference>
<dbReference type="InterPro" id="IPR000488">
    <property type="entry name" value="Death_dom"/>
</dbReference>
<keyword evidence="10" id="KW-1133">Transmembrane helix</keyword>
<dbReference type="SUPFAM" id="SSF57586">
    <property type="entry name" value="TNF receptor-like"/>
    <property type="match status" value="2"/>
</dbReference>
<evidence type="ECO:0000256" key="4">
    <source>
        <dbReference type="ARBA" id="ARBA00022737"/>
    </source>
</evidence>
<dbReference type="Proteomes" id="UP000534930">
    <property type="component" value="Unassembled WGS sequence"/>
</dbReference>
<feature type="non-terminal residue" evidence="13">
    <location>
        <position position="317"/>
    </location>
</feature>
<accession>A0A7K9IUP5</accession>
<evidence type="ECO:0000256" key="6">
    <source>
        <dbReference type="ARBA" id="ARBA00023157"/>
    </source>
</evidence>
<gene>
    <name evidence="13" type="primary">Tnfrsf10a</name>
    <name evidence="13" type="ORF">MYIHEB_R14897</name>
</gene>
<dbReference type="SMART" id="SM00208">
    <property type="entry name" value="TNFR"/>
    <property type="match status" value="2"/>
</dbReference>
<dbReference type="SUPFAM" id="SSF47986">
    <property type="entry name" value="DEATH domain"/>
    <property type="match status" value="1"/>
</dbReference>
<dbReference type="CDD" id="cd10580">
    <property type="entry name" value="TNFRSF10"/>
    <property type="match status" value="1"/>
</dbReference>
<keyword evidence="7" id="KW-0675">Receptor</keyword>
<dbReference type="Gene3D" id="1.10.533.10">
    <property type="entry name" value="Death Domain, Fas"/>
    <property type="match status" value="1"/>
</dbReference>
<feature type="disulfide bond" evidence="9">
    <location>
        <begin position="40"/>
        <end position="53"/>
    </location>
</feature>
<feature type="repeat" description="TNFR-Cys" evidence="9">
    <location>
        <begin position="21"/>
        <end position="61"/>
    </location>
</feature>
<reference evidence="13 14" key="1">
    <citation type="submission" date="2019-09" db="EMBL/GenBank/DDBJ databases">
        <title>Bird 10,000 Genomes (B10K) Project - Family phase.</title>
        <authorList>
            <person name="Zhang G."/>
        </authorList>
    </citation>
    <scope>NUCLEOTIDE SEQUENCE [LARGE SCALE GENOMIC DNA]</scope>
    <source>
        <strain evidence="13">B10K-DU-001-33</strain>
        <tissue evidence="13">Muscle</tissue>
    </source>
</reference>
<dbReference type="InterPro" id="IPR052491">
    <property type="entry name" value="TNFRSF10"/>
</dbReference>
<evidence type="ECO:0000256" key="10">
    <source>
        <dbReference type="SAM" id="Phobius"/>
    </source>
</evidence>
<evidence type="ECO:0000256" key="1">
    <source>
        <dbReference type="ARBA" id="ARBA00004370"/>
    </source>
</evidence>
<evidence type="ECO:0000313" key="13">
    <source>
        <dbReference type="EMBL" id="NXH29005.1"/>
    </source>
</evidence>
<keyword evidence="4" id="KW-0677">Repeat</keyword>
<feature type="disulfide bond" evidence="9">
    <location>
        <begin position="43"/>
        <end position="61"/>
    </location>
</feature>
<evidence type="ECO:0000256" key="9">
    <source>
        <dbReference type="PROSITE-ProRule" id="PRU00206"/>
    </source>
</evidence>
<sequence>PSGTYVAEECKEQNTSGRCVPCDDGEFMEYSNAFRQCRDCGKCREDQVEVKPCQLIRNTVCACRNGTFCPPDHPCEMCQKCRPRCPEGQVVLKPCTPYSDLQCGPATDTGPEHIWAIVLVLVVFGVALCVWCCCRSPAPGRTGEGDESHLQFLGRLEEQGMGLIQQLLGGLEGQGMRLTQEFLRRLEEQGMILIFMTLSFQVMLQNEIEKPKRNLVPAPGNDPIQVLRRSFYTFARKIPKDDWKKFGRSLDLEENDIVLEWTDDAFYQMLYKWLSREGSKSSVNTLLETLVRLHLGGVAEDISSTLVKNGIFQYETS</sequence>
<evidence type="ECO:0000259" key="12">
    <source>
        <dbReference type="PROSITE" id="PS50050"/>
    </source>
</evidence>
<evidence type="ECO:0000256" key="5">
    <source>
        <dbReference type="ARBA" id="ARBA00023136"/>
    </source>
</evidence>
<dbReference type="GO" id="GO:0036462">
    <property type="term" value="P:TRAIL-activated apoptotic signaling pathway"/>
    <property type="evidence" value="ECO:0007669"/>
    <property type="project" value="TreeGrafter"/>
</dbReference>
<dbReference type="InterPro" id="IPR001368">
    <property type="entry name" value="TNFR/NGFR_Cys_rich_reg"/>
</dbReference>
<feature type="domain" description="Death" evidence="11">
    <location>
        <begin position="242"/>
        <end position="306"/>
    </location>
</feature>
<keyword evidence="14" id="KW-1185">Reference proteome</keyword>
<feature type="domain" description="TNFR-Cys" evidence="12">
    <location>
        <begin position="21"/>
        <end position="61"/>
    </location>
</feature>
<feature type="disulfide bond" evidence="9">
    <location>
        <begin position="85"/>
        <end position="103"/>
    </location>
</feature>
<keyword evidence="2" id="KW-0053">Apoptosis</keyword>
<keyword evidence="3" id="KW-0732">Signal</keyword>
<dbReference type="Pfam" id="PF00020">
    <property type="entry name" value="TNFR_c6"/>
    <property type="match status" value="2"/>
</dbReference>
<dbReference type="GO" id="GO:0009986">
    <property type="term" value="C:cell surface"/>
    <property type="evidence" value="ECO:0007669"/>
    <property type="project" value="TreeGrafter"/>
</dbReference>
<protein>
    <submittedName>
        <fullName evidence="13">TR10A factor</fullName>
    </submittedName>
</protein>
<evidence type="ECO:0000256" key="2">
    <source>
        <dbReference type="ARBA" id="ARBA00022703"/>
    </source>
</evidence>
<dbReference type="SMART" id="SM00005">
    <property type="entry name" value="DEATH"/>
    <property type="match status" value="1"/>
</dbReference>
<dbReference type="InterPro" id="IPR034029">
    <property type="entry name" value="TNFRSF10A/B_death"/>
</dbReference>
<name>A0A7K9IUP5_9CORV</name>
<dbReference type="GO" id="GO:0043065">
    <property type="term" value="P:positive regulation of apoptotic process"/>
    <property type="evidence" value="ECO:0007669"/>
    <property type="project" value="TreeGrafter"/>
</dbReference>